<gene>
    <name evidence="1" type="ORF">WOLCODRAFT_149228</name>
</gene>
<keyword evidence="2" id="KW-1185">Reference proteome</keyword>
<reference evidence="1 2" key="1">
    <citation type="journal article" date="2012" name="Science">
        <title>The Paleozoic origin of enzymatic lignin decomposition reconstructed from 31 fungal genomes.</title>
        <authorList>
            <person name="Floudas D."/>
            <person name="Binder M."/>
            <person name="Riley R."/>
            <person name="Barry K."/>
            <person name="Blanchette R.A."/>
            <person name="Henrissat B."/>
            <person name="Martinez A.T."/>
            <person name="Otillar R."/>
            <person name="Spatafora J.W."/>
            <person name="Yadav J.S."/>
            <person name="Aerts A."/>
            <person name="Benoit I."/>
            <person name="Boyd A."/>
            <person name="Carlson A."/>
            <person name="Copeland A."/>
            <person name="Coutinho P.M."/>
            <person name="de Vries R.P."/>
            <person name="Ferreira P."/>
            <person name="Findley K."/>
            <person name="Foster B."/>
            <person name="Gaskell J."/>
            <person name="Glotzer D."/>
            <person name="Gorecki P."/>
            <person name="Heitman J."/>
            <person name="Hesse C."/>
            <person name="Hori C."/>
            <person name="Igarashi K."/>
            <person name="Jurgens J.A."/>
            <person name="Kallen N."/>
            <person name="Kersten P."/>
            <person name="Kohler A."/>
            <person name="Kuees U."/>
            <person name="Kumar T.K.A."/>
            <person name="Kuo A."/>
            <person name="LaButti K."/>
            <person name="Larrondo L.F."/>
            <person name="Lindquist E."/>
            <person name="Ling A."/>
            <person name="Lombard V."/>
            <person name="Lucas S."/>
            <person name="Lundell T."/>
            <person name="Martin R."/>
            <person name="McLaughlin D.J."/>
            <person name="Morgenstern I."/>
            <person name="Morin E."/>
            <person name="Murat C."/>
            <person name="Nagy L.G."/>
            <person name="Nolan M."/>
            <person name="Ohm R.A."/>
            <person name="Patyshakuliyeva A."/>
            <person name="Rokas A."/>
            <person name="Ruiz-Duenas F.J."/>
            <person name="Sabat G."/>
            <person name="Salamov A."/>
            <person name="Samejima M."/>
            <person name="Schmutz J."/>
            <person name="Slot J.C."/>
            <person name="St John F."/>
            <person name="Stenlid J."/>
            <person name="Sun H."/>
            <person name="Sun S."/>
            <person name="Syed K."/>
            <person name="Tsang A."/>
            <person name="Wiebenga A."/>
            <person name="Young D."/>
            <person name="Pisabarro A."/>
            <person name="Eastwood D.C."/>
            <person name="Martin F."/>
            <person name="Cullen D."/>
            <person name="Grigoriev I.V."/>
            <person name="Hibbett D.S."/>
        </authorList>
    </citation>
    <scope>NUCLEOTIDE SEQUENCE [LARGE SCALE GENOMIC DNA]</scope>
    <source>
        <strain evidence="1 2">MD-104</strain>
    </source>
</reference>
<name>A0A2H3JNR4_WOLCO</name>
<dbReference type="EMBL" id="KB467942">
    <property type="protein sequence ID" value="PCH38284.1"/>
    <property type="molecule type" value="Genomic_DNA"/>
</dbReference>
<dbReference type="AlphaFoldDB" id="A0A2H3JNR4"/>
<protein>
    <submittedName>
        <fullName evidence="1">Uncharacterized protein</fullName>
    </submittedName>
</protein>
<sequence>MFWSNLLASWIQSTRRAKNSIPADCAQVRRVGRRTRPPPIYERDIRLLAGRTLVAEEQIDVAHIPMDGPALVESPKSGHQLLLYLLQTRLGDGLALLPVES</sequence>
<proteinExistence type="predicted"/>
<accession>A0A2H3JNR4</accession>
<dbReference type="Proteomes" id="UP000218811">
    <property type="component" value="Unassembled WGS sequence"/>
</dbReference>
<organism evidence="1 2">
    <name type="scientific">Wolfiporia cocos (strain MD-104)</name>
    <name type="common">Brown rot fungus</name>
    <dbReference type="NCBI Taxonomy" id="742152"/>
    <lineage>
        <taxon>Eukaryota</taxon>
        <taxon>Fungi</taxon>
        <taxon>Dikarya</taxon>
        <taxon>Basidiomycota</taxon>
        <taxon>Agaricomycotina</taxon>
        <taxon>Agaricomycetes</taxon>
        <taxon>Polyporales</taxon>
        <taxon>Phaeolaceae</taxon>
        <taxon>Wolfiporia</taxon>
    </lineage>
</organism>
<evidence type="ECO:0000313" key="2">
    <source>
        <dbReference type="Proteomes" id="UP000218811"/>
    </source>
</evidence>
<evidence type="ECO:0000313" key="1">
    <source>
        <dbReference type="EMBL" id="PCH38284.1"/>
    </source>
</evidence>